<dbReference type="InterPro" id="IPR023393">
    <property type="entry name" value="START-like_dom_sf"/>
</dbReference>
<feature type="region of interest" description="Disordered" evidence="1">
    <location>
        <begin position="47"/>
        <end position="68"/>
    </location>
</feature>
<protein>
    <submittedName>
        <fullName evidence="2">SRPBCC family protein</fullName>
    </submittedName>
</protein>
<organism evidence="2 3">
    <name type="scientific">Nonomuraea monospora</name>
    <dbReference type="NCBI Taxonomy" id="568818"/>
    <lineage>
        <taxon>Bacteria</taxon>
        <taxon>Bacillati</taxon>
        <taxon>Actinomycetota</taxon>
        <taxon>Actinomycetes</taxon>
        <taxon>Streptosporangiales</taxon>
        <taxon>Streptosporangiaceae</taxon>
        <taxon>Nonomuraea</taxon>
    </lineage>
</organism>
<dbReference type="Pfam" id="PF10604">
    <property type="entry name" value="Polyketide_cyc2"/>
    <property type="match status" value="1"/>
</dbReference>
<dbReference type="EMBL" id="BAAAQX010000018">
    <property type="protein sequence ID" value="GAA2210940.1"/>
    <property type="molecule type" value="Genomic_DNA"/>
</dbReference>
<accession>A0ABN3CNB5</accession>
<evidence type="ECO:0000313" key="2">
    <source>
        <dbReference type="EMBL" id="GAA2210940.1"/>
    </source>
</evidence>
<evidence type="ECO:0000256" key="1">
    <source>
        <dbReference type="SAM" id="MobiDB-lite"/>
    </source>
</evidence>
<reference evidence="2 3" key="1">
    <citation type="journal article" date="2019" name="Int. J. Syst. Evol. Microbiol.">
        <title>The Global Catalogue of Microorganisms (GCM) 10K type strain sequencing project: providing services to taxonomists for standard genome sequencing and annotation.</title>
        <authorList>
            <consortium name="The Broad Institute Genomics Platform"/>
            <consortium name="The Broad Institute Genome Sequencing Center for Infectious Disease"/>
            <person name="Wu L."/>
            <person name="Ma J."/>
        </authorList>
    </citation>
    <scope>NUCLEOTIDE SEQUENCE [LARGE SCALE GENOMIC DNA]</scope>
    <source>
        <strain evidence="2 3">JCM 16114</strain>
    </source>
</reference>
<dbReference type="InterPro" id="IPR019587">
    <property type="entry name" value="Polyketide_cyclase/dehydratase"/>
</dbReference>
<proteinExistence type="predicted"/>
<keyword evidence="3" id="KW-1185">Reference proteome</keyword>
<comment type="caution">
    <text evidence="2">The sequence shown here is derived from an EMBL/GenBank/DDBJ whole genome shotgun (WGS) entry which is preliminary data.</text>
</comment>
<dbReference type="SUPFAM" id="SSF55961">
    <property type="entry name" value="Bet v1-like"/>
    <property type="match status" value="1"/>
</dbReference>
<evidence type="ECO:0000313" key="3">
    <source>
        <dbReference type="Proteomes" id="UP001499843"/>
    </source>
</evidence>
<dbReference type="Proteomes" id="UP001499843">
    <property type="component" value="Unassembled WGS sequence"/>
</dbReference>
<name>A0ABN3CNB5_9ACTN</name>
<gene>
    <name evidence="2" type="ORF">GCM10009850_063990</name>
</gene>
<sequence>MELRCLLGDGMAEFEATRGMPAESTVVFGVASDVDIMDRWLPQGLSVHDSGPGTVEADGALVPGSGKHEGLFRASEEQLRVEWGGRDHPDYSGWLQVADSAAGTSEVTVHISLLDESQSGARAEEVRELLDRSLDQLADEVGRRVSDAG</sequence>
<dbReference type="Gene3D" id="3.30.530.20">
    <property type="match status" value="1"/>
</dbReference>